<dbReference type="FunFam" id="3.40.50.300:FF:000006">
    <property type="entry name" value="DNA-binding transcriptional regulator NtrC"/>
    <property type="match status" value="1"/>
</dbReference>
<evidence type="ECO:0000256" key="2">
    <source>
        <dbReference type="ARBA" id="ARBA00022840"/>
    </source>
</evidence>
<dbReference type="Gene3D" id="1.10.10.60">
    <property type="entry name" value="Homeodomain-like"/>
    <property type="match status" value="1"/>
</dbReference>
<dbReference type="InterPro" id="IPR009057">
    <property type="entry name" value="Homeodomain-like_sf"/>
</dbReference>
<dbReference type="AlphaFoldDB" id="A0A963Z802"/>
<dbReference type="GO" id="GO:0006355">
    <property type="term" value="P:regulation of DNA-templated transcription"/>
    <property type="evidence" value="ECO:0007669"/>
    <property type="project" value="InterPro"/>
</dbReference>
<dbReference type="Gene3D" id="1.10.8.60">
    <property type="match status" value="1"/>
</dbReference>
<dbReference type="PROSITE" id="PS00676">
    <property type="entry name" value="SIGMA54_INTERACT_2"/>
    <property type="match status" value="1"/>
</dbReference>
<dbReference type="GO" id="GO:0043565">
    <property type="term" value="F:sequence-specific DNA binding"/>
    <property type="evidence" value="ECO:0007669"/>
    <property type="project" value="InterPro"/>
</dbReference>
<keyword evidence="1" id="KW-0547">Nucleotide-binding</keyword>
<dbReference type="InterPro" id="IPR002078">
    <property type="entry name" value="Sigma_54_int"/>
</dbReference>
<evidence type="ECO:0000313" key="10">
    <source>
        <dbReference type="Proteomes" id="UP000721844"/>
    </source>
</evidence>
<dbReference type="Pfam" id="PF25601">
    <property type="entry name" value="AAA_lid_14"/>
    <property type="match status" value="1"/>
</dbReference>
<dbReference type="InterPro" id="IPR003593">
    <property type="entry name" value="AAA+_ATPase"/>
</dbReference>
<keyword evidence="7" id="KW-0804">Transcription</keyword>
<evidence type="ECO:0000256" key="1">
    <source>
        <dbReference type="ARBA" id="ARBA00022741"/>
    </source>
</evidence>
<dbReference type="InterPro" id="IPR058031">
    <property type="entry name" value="AAA_lid_NorR"/>
</dbReference>
<dbReference type="CDD" id="cd00009">
    <property type="entry name" value="AAA"/>
    <property type="match status" value="1"/>
</dbReference>
<dbReference type="SUPFAM" id="SSF46689">
    <property type="entry name" value="Homeodomain-like"/>
    <property type="match status" value="1"/>
</dbReference>
<evidence type="ECO:0000256" key="3">
    <source>
        <dbReference type="ARBA" id="ARBA00023012"/>
    </source>
</evidence>
<sequence>MEPYRDIIELGLFELSALINPSGYEVSFCTKAGVTILNLPASGAGGVPSLECPGSLWTEETEGTNGVGTSLWEARPVSLYKSDHFLSRYTDNCCAAAPVFASSGDILGVLNITTSSESVSRELHQMAYNILIKMAEKVERRLFRHYHRDHCLVEMRVSPGQMALVAAREEGSLIAADRHAMNFLRATGYGIDGKSLWNYFDRDNSFFTPGSSKSVALVHKIDGVRIPSKIHFPIRSPLSSGRPDHVARAPVTGSRSLLETVGSDPKMIRNAGLLQRVRGSTLPVLLLGETGTGKDVLARAIHADGPRSHKPFVALNCAAMPETLIDSELFGYSSGAFTGARKEGQTGRIMQAEGGTLFLDEIGDMPVALQTRLLRFLENAEVTPIGGGAVRRVDVRVIAATNVSVAQAAREGRFRADLYYRLAGVVVNLPTLRERTDFPEVVAKILADYPAGAGMSVSSAAMALLQSYEWPGNLRELRNVLQRAACVADDGMIQEDHLFFDIEINAGVTSTAIAPPAAISLPPSPQRGDERAMLMAALRDHNDDAAETAKALQMSRATFYRRLKEFGIRPRGTRRIQMSPTN</sequence>
<dbReference type="PANTHER" id="PTHR32071">
    <property type="entry name" value="TRANSCRIPTIONAL REGULATORY PROTEIN"/>
    <property type="match status" value="1"/>
</dbReference>
<evidence type="ECO:0000256" key="6">
    <source>
        <dbReference type="ARBA" id="ARBA00023159"/>
    </source>
</evidence>
<dbReference type="GO" id="GO:0000160">
    <property type="term" value="P:phosphorelay signal transduction system"/>
    <property type="evidence" value="ECO:0007669"/>
    <property type="project" value="UniProtKB-KW"/>
</dbReference>
<accession>A0A963Z802</accession>
<proteinExistence type="predicted"/>
<dbReference type="InterPro" id="IPR025943">
    <property type="entry name" value="Sigma_54_int_dom_ATP-bd_2"/>
</dbReference>
<dbReference type="Gene3D" id="3.40.50.300">
    <property type="entry name" value="P-loop containing nucleotide triphosphate hydrolases"/>
    <property type="match status" value="1"/>
</dbReference>
<keyword evidence="4" id="KW-0805">Transcription regulation</keyword>
<evidence type="ECO:0000313" key="9">
    <source>
        <dbReference type="EMBL" id="MCB8883745.1"/>
    </source>
</evidence>
<protein>
    <submittedName>
        <fullName evidence="9">Sigma-54-dependent Fis family transcriptional regulator</fullName>
    </submittedName>
</protein>
<dbReference type="EMBL" id="JAESVA010000016">
    <property type="protein sequence ID" value="MCB8883745.1"/>
    <property type="molecule type" value="Genomic_DNA"/>
</dbReference>
<dbReference type="InterPro" id="IPR029016">
    <property type="entry name" value="GAF-like_dom_sf"/>
</dbReference>
<dbReference type="Proteomes" id="UP000721844">
    <property type="component" value="Unassembled WGS sequence"/>
</dbReference>
<comment type="caution">
    <text evidence="9">The sequence shown here is derived from an EMBL/GenBank/DDBJ whole genome shotgun (WGS) entry which is preliminary data.</text>
</comment>
<dbReference type="SUPFAM" id="SSF55781">
    <property type="entry name" value="GAF domain-like"/>
    <property type="match status" value="1"/>
</dbReference>
<keyword evidence="3" id="KW-0902">Two-component regulatory system</keyword>
<dbReference type="SUPFAM" id="SSF52540">
    <property type="entry name" value="P-loop containing nucleoside triphosphate hydrolases"/>
    <property type="match status" value="1"/>
</dbReference>
<dbReference type="SMART" id="SM00382">
    <property type="entry name" value="AAA"/>
    <property type="match status" value="1"/>
</dbReference>
<reference evidence="9 10" key="1">
    <citation type="journal article" date="2021" name="Microorganisms">
        <title>Acidisoma silvae sp. nov. and Acidisomacellulosilytica sp. nov., Two Acidophilic Bacteria Isolated from Decaying Wood, Hydrolyzing Cellulose and Producing Poly-3-hydroxybutyrate.</title>
        <authorList>
            <person name="Mieszkin S."/>
            <person name="Pouder E."/>
            <person name="Uroz S."/>
            <person name="Simon-Colin C."/>
            <person name="Alain K."/>
        </authorList>
    </citation>
    <scope>NUCLEOTIDE SEQUENCE [LARGE SCALE GENOMIC DNA]</scope>
    <source>
        <strain evidence="9 10">HW T5.17</strain>
    </source>
</reference>
<dbReference type="GO" id="GO:0005524">
    <property type="term" value="F:ATP binding"/>
    <property type="evidence" value="ECO:0007669"/>
    <property type="project" value="UniProtKB-KW"/>
</dbReference>
<keyword evidence="5" id="KW-0238">DNA-binding</keyword>
<dbReference type="Pfam" id="PF02954">
    <property type="entry name" value="HTH_8"/>
    <property type="match status" value="1"/>
</dbReference>
<dbReference type="PROSITE" id="PS50045">
    <property type="entry name" value="SIGMA54_INTERACT_4"/>
    <property type="match status" value="1"/>
</dbReference>
<evidence type="ECO:0000256" key="4">
    <source>
        <dbReference type="ARBA" id="ARBA00023015"/>
    </source>
</evidence>
<evidence type="ECO:0000256" key="5">
    <source>
        <dbReference type="ARBA" id="ARBA00023125"/>
    </source>
</evidence>
<dbReference type="PANTHER" id="PTHR32071:SF77">
    <property type="entry name" value="TRANSCRIPTIONAL REGULATORY PROTEIN"/>
    <property type="match status" value="1"/>
</dbReference>
<dbReference type="PROSITE" id="PS00675">
    <property type="entry name" value="SIGMA54_INTERACT_1"/>
    <property type="match status" value="1"/>
</dbReference>
<dbReference type="Gene3D" id="3.30.450.40">
    <property type="match status" value="1"/>
</dbReference>
<dbReference type="InterPro" id="IPR027417">
    <property type="entry name" value="P-loop_NTPase"/>
</dbReference>
<dbReference type="InterPro" id="IPR025662">
    <property type="entry name" value="Sigma_54_int_dom_ATP-bd_1"/>
</dbReference>
<dbReference type="InterPro" id="IPR025944">
    <property type="entry name" value="Sigma_54_int_dom_CS"/>
</dbReference>
<keyword evidence="2" id="KW-0067">ATP-binding</keyword>
<evidence type="ECO:0000259" key="8">
    <source>
        <dbReference type="PROSITE" id="PS50045"/>
    </source>
</evidence>
<dbReference type="InterPro" id="IPR002197">
    <property type="entry name" value="HTH_Fis"/>
</dbReference>
<dbReference type="RefSeq" id="WP_227310440.1">
    <property type="nucleotide sequence ID" value="NZ_JAESVA010000016.1"/>
</dbReference>
<dbReference type="PROSITE" id="PS00688">
    <property type="entry name" value="SIGMA54_INTERACT_3"/>
    <property type="match status" value="1"/>
</dbReference>
<evidence type="ECO:0000256" key="7">
    <source>
        <dbReference type="ARBA" id="ARBA00023163"/>
    </source>
</evidence>
<name>A0A963Z802_9PROT</name>
<gene>
    <name evidence="9" type="ORF">ACELLULO517_26075</name>
</gene>
<organism evidence="9 10">
    <name type="scientific">Acidisoma cellulosilyticum</name>
    <dbReference type="NCBI Taxonomy" id="2802395"/>
    <lineage>
        <taxon>Bacteria</taxon>
        <taxon>Pseudomonadati</taxon>
        <taxon>Pseudomonadota</taxon>
        <taxon>Alphaproteobacteria</taxon>
        <taxon>Acetobacterales</taxon>
        <taxon>Acidocellaceae</taxon>
        <taxon>Acidisoma</taxon>
    </lineage>
</organism>
<feature type="domain" description="Sigma-54 factor interaction" evidence="8">
    <location>
        <begin position="260"/>
        <end position="486"/>
    </location>
</feature>
<keyword evidence="6" id="KW-0010">Activator</keyword>
<keyword evidence="10" id="KW-1185">Reference proteome</keyword>
<dbReference type="Pfam" id="PF00158">
    <property type="entry name" value="Sigma54_activat"/>
    <property type="match status" value="1"/>
</dbReference>